<reference evidence="1 2" key="1">
    <citation type="journal article" date="2009" name="Proc. Natl. Acad. Sci. U.S.A.">
        <title>Characterizing a model human gut microbiota composed of members of its two dominant bacterial phyla.</title>
        <authorList>
            <person name="Mahowald M.A."/>
            <person name="Rey F.E."/>
            <person name="Seedorf H."/>
            <person name="Turnbaugh P.J."/>
            <person name="Fulton R.S."/>
            <person name="Wollam A."/>
            <person name="Shah N."/>
            <person name="Wang C."/>
            <person name="Magrini V."/>
            <person name="Wilson R.K."/>
            <person name="Cantarel B.L."/>
            <person name="Coutinho P.M."/>
            <person name="Henrissat B."/>
            <person name="Crock L.W."/>
            <person name="Russell A."/>
            <person name="Verberkmoes N.C."/>
            <person name="Hettich R.L."/>
            <person name="Gordon J.I."/>
        </authorList>
    </citation>
    <scope>NUCLEOTIDE SEQUENCE [LARGE SCALE GENOMIC DNA]</scope>
    <source>
        <strain evidence="2">ATCC 33656 / DSM 3377 / JCM 17463 / KCTC 5835 / LMG 30912 / VPI 0990</strain>
    </source>
</reference>
<accession>C4ZFH9</accession>
<evidence type="ECO:0000313" key="1">
    <source>
        <dbReference type="EMBL" id="ACR77251.1"/>
    </source>
</evidence>
<dbReference type="EMBL" id="CP001107">
    <property type="protein sequence ID" value="ACR77251.1"/>
    <property type="molecule type" value="Genomic_DNA"/>
</dbReference>
<dbReference type="HOGENOM" id="CLU_2934614_0_0_9"/>
<dbReference type="Proteomes" id="UP000001477">
    <property type="component" value="Chromosome"/>
</dbReference>
<dbReference type="AlphaFoldDB" id="C4ZFH9"/>
<sequence length="60" mass="6733">MLSRKSHSHRIHAAFTSGKHALLAKLESTQAKIKNLLEIHEKTGDELLLAVDYPAKKSRI</sequence>
<gene>
    <name evidence="1" type="ordered locus">EUBREC_3525</name>
</gene>
<protein>
    <submittedName>
        <fullName evidence="1">Uncharacterized protein</fullName>
    </submittedName>
</protein>
<proteinExistence type="predicted"/>
<dbReference type="KEGG" id="ere:EUBREC_3525"/>
<dbReference type="STRING" id="515619.EUBREC_3525"/>
<evidence type="ECO:0000313" key="2">
    <source>
        <dbReference type="Proteomes" id="UP000001477"/>
    </source>
</evidence>
<organism evidence="1 2">
    <name type="scientific">Agathobacter rectalis (strain ATCC 33656 / DSM 3377 / JCM 17463 / KCTC 5835 / VPI 0990)</name>
    <name type="common">Eubacterium rectale</name>
    <dbReference type="NCBI Taxonomy" id="515619"/>
    <lineage>
        <taxon>Bacteria</taxon>
        <taxon>Bacillati</taxon>
        <taxon>Bacillota</taxon>
        <taxon>Clostridia</taxon>
        <taxon>Lachnospirales</taxon>
        <taxon>Lachnospiraceae</taxon>
        <taxon>Agathobacter</taxon>
    </lineage>
</organism>
<name>C4ZFH9_AGARV</name>
<dbReference type="PaxDb" id="515619-EUBREC_3525"/>